<dbReference type="Pfam" id="PF03099">
    <property type="entry name" value="BPL_LplA_LipB"/>
    <property type="match status" value="1"/>
</dbReference>
<evidence type="ECO:0000256" key="3">
    <source>
        <dbReference type="ARBA" id="ARBA00022840"/>
    </source>
</evidence>
<dbReference type="InterPro" id="IPR008988">
    <property type="entry name" value="Transcriptional_repressor_C"/>
</dbReference>
<dbReference type="InterPro" id="IPR004143">
    <property type="entry name" value="BPL_LPL_catalytic"/>
</dbReference>
<evidence type="ECO:0000259" key="7">
    <source>
        <dbReference type="PROSITE" id="PS51733"/>
    </source>
</evidence>
<dbReference type="InterPro" id="IPR036388">
    <property type="entry name" value="WH-like_DNA-bd_sf"/>
</dbReference>
<keyword evidence="1 6" id="KW-0436">Ligase</keyword>
<dbReference type="InterPro" id="IPR013196">
    <property type="entry name" value="HTH_11"/>
</dbReference>
<dbReference type="Gene3D" id="2.30.30.100">
    <property type="match status" value="1"/>
</dbReference>
<dbReference type="PANTHER" id="PTHR12835:SF5">
    <property type="entry name" value="BIOTIN--PROTEIN LIGASE"/>
    <property type="match status" value="1"/>
</dbReference>
<keyword evidence="6" id="KW-0238">DNA-binding</keyword>
<dbReference type="GO" id="GO:0006355">
    <property type="term" value="P:regulation of DNA-templated transcription"/>
    <property type="evidence" value="ECO:0007669"/>
    <property type="project" value="UniProtKB-UniRule"/>
</dbReference>
<dbReference type="NCBIfam" id="TIGR00121">
    <property type="entry name" value="birA_ligase"/>
    <property type="match status" value="1"/>
</dbReference>
<comment type="similarity">
    <text evidence="6">Belongs to the biotin--protein ligase family.</text>
</comment>
<keyword evidence="6" id="KW-0678">Repressor</keyword>
<evidence type="ECO:0000256" key="4">
    <source>
        <dbReference type="ARBA" id="ARBA00023267"/>
    </source>
</evidence>
<evidence type="ECO:0000256" key="1">
    <source>
        <dbReference type="ARBA" id="ARBA00022598"/>
    </source>
</evidence>
<dbReference type="EMBL" id="FXAM01000001">
    <property type="protein sequence ID" value="SMF95441.1"/>
    <property type="molecule type" value="Genomic_DNA"/>
</dbReference>
<feature type="binding site" evidence="6">
    <location>
        <begin position="94"/>
        <end position="96"/>
    </location>
    <ligand>
        <name>biotin</name>
        <dbReference type="ChEBI" id="CHEBI:57586"/>
    </ligand>
</feature>
<comment type="function">
    <text evidence="6">Acts both as a biotin--[acetyl-CoA-carboxylase] ligase and a biotin-operon repressor. In the presence of ATP, BirA activates biotin to form the BirA-biotinyl-5'-adenylate (BirA-bio-5'-AMP or holoBirA) complex. HoloBirA can either transfer the biotinyl moiety to the biotin carboxyl carrier protein (BCCP) subunit of acetyl-CoA carboxylase, or bind to the biotin operator site and inhibit transcription of the operon.</text>
</comment>
<dbReference type="PANTHER" id="PTHR12835">
    <property type="entry name" value="BIOTIN PROTEIN LIGASE"/>
    <property type="match status" value="1"/>
</dbReference>
<keyword evidence="9" id="KW-1185">Reference proteome</keyword>
<dbReference type="HAMAP" id="MF_00978">
    <property type="entry name" value="Bifunct_BirA"/>
    <property type="match status" value="1"/>
</dbReference>
<accession>A0A1Y6CYL4</accession>
<dbReference type="SUPFAM" id="SSF50037">
    <property type="entry name" value="C-terminal domain of transcriptional repressors"/>
    <property type="match status" value="1"/>
</dbReference>
<feature type="binding site" evidence="6">
    <location>
        <position position="188"/>
    </location>
    <ligand>
        <name>biotin</name>
        <dbReference type="ChEBI" id="CHEBI:57586"/>
    </ligand>
</feature>
<dbReference type="PROSITE" id="PS51733">
    <property type="entry name" value="BPL_LPL_CATALYTIC"/>
    <property type="match status" value="1"/>
</dbReference>
<dbReference type="SUPFAM" id="SSF46785">
    <property type="entry name" value="Winged helix' DNA-binding domain"/>
    <property type="match status" value="1"/>
</dbReference>
<evidence type="ECO:0000256" key="2">
    <source>
        <dbReference type="ARBA" id="ARBA00022741"/>
    </source>
</evidence>
<evidence type="ECO:0000313" key="8">
    <source>
        <dbReference type="EMBL" id="SMF95441.1"/>
    </source>
</evidence>
<dbReference type="STRING" id="1760988.SAMN02949497_2805"/>
<dbReference type="SUPFAM" id="SSF55681">
    <property type="entry name" value="Class II aaRS and biotin synthetases"/>
    <property type="match status" value="1"/>
</dbReference>
<dbReference type="Gene3D" id="1.10.10.10">
    <property type="entry name" value="Winged helix-like DNA-binding domain superfamily/Winged helix DNA-binding domain"/>
    <property type="match status" value="1"/>
</dbReference>
<feature type="binding site" evidence="6">
    <location>
        <begin position="122"/>
        <end position="124"/>
    </location>
    <ligand>
        <name>biotin</name>
        <dbReference type="ChEBI" id="CHEBI:57586"/>
    </ligand>
</feature>
<dbReference type="Pfam" id="PF02237">
    <property type="entry name" value="BPL_C"/>
    <property type="match status" value="1"/>
</dbReference>
<keyword evidence="6" id="KW-0805">Transcription regulation</keyword>
<keyword evidence="4 6" id="KW-0092">Biotin</keyword>
<dbReference type="CDD" id="cd16442">
    <property type="entry name" value="BPL"/>
    <property type="match status" value="1"/>
</dbReference>
<dbReference type="GO" id="GO:0005737">
    <property type="term" value="C:cytoplasm"/>
    <property type="evidence" value="ECO:0007669"/>
    <property type="project" value="TreeGrafter"/>
</dbReference>
<keyword evidence="6" id="KW-0804">Transcription</keyword>
<dbReference type="InterPro" id="IPR036390">
    <property type="entry name" value="WH_DNA-bd_sf"/>
</dbReference>
<dbReference type="Proteomes" id="UP000192923">
    <property type="component" value="Unassembled WGS sequence"/>
</dbReference>
<proteinExistence type="inferred from homology"/>
<evidence type="ECO:0000256" key="6">
    <source>
        <dbReference type="HAMAP-Rule" id="MF_00978"/>
    </source>
</evidence>
<dbReference type="InterPro" id="IPR045864">
    <property type="entry name" value="aa-tRNA-synth_II/BPL/LPL"/>
</dbReference>
<comment type="catalytic activity">
    <reaction evidence="5 6">
        <text>biotin + L-lysyl-[protein] + ATP = N(6)-biotinyl-L-lysyl-[protein] + AMP + diphosphate + H(+)</text>
        <dbReference type="Rhea" id="RHEA:11756"/>
        <dbReference type="Rhea" id="RHEA-COMP:9752"/>
        <dbReference type="Rhea" id="RHEA-COMP:10505"/>
        <dbReference type="ChEBI" id="CHEBI:15378"/>
        <dbReference type="ChEBI" id="CHEBI:29969"/>
        <dbReference type="ChEBI" id="CHEBI:30616"/>
        <dbReference type="ChEBI" id="CHEBI:33019"/>
        <dbReference type="ChEBI" id="CHEBI:57586"/>
        <dbReference type="ChEBI" id="CHEBI:83144"/>
        <dbReference type="ChEBI" id="CHEBI:456215"/>
        <dbReference type="EC" id="6.3.4.15"/>
    </reaction>
</comment>
<dbReference type="InterPro" id="IPR030855">
    <property type="entry name" value="Bifunct_BirA"/>
</dbReference>
<feature type="domain" description="BPL/LPL catalytic" evidence="7">
    <location>
        <begin position="78"/>
        <end position="259"/>
    </location>
</feature>
<gene>
    <name evidence="6" type="primary">birA</name>
    <name evidence="8" type="ORF">SAMN02949497_2805</name>
</gene>
<dbReference type="EC" id="6.3.4.15" evidence="6"/>
<evidence type="ECO:0000313" key="9">
    <source>
        <dbReference type="Proteomes" id="UP000192923"/>
    </source>
</evidence>
<dbReference type="Gene3D" id="3.30.930.10">
    <property type="entry name" value="Bira Bifunctional Protein, Domain 2"/>
    <property type="match status" value="1"/>
</dbReference>
<dbReference type="Pfam" id="PF08279">
    <property type="entry name" value="HTH_11"/>
    <property type="match status" value="1"/>
</dbReference>
<dbReference type="InterPro" id="IPR003142">
    <property type="entry name" value="BPL_C"/>
</dbReference>
<keyword evidence="2 6" id="KW-0547">Nucleotide-binding</keyword>
<dbReference type="OrthoDB" id="9807064at2"/>
<dbReference type="RefSeq" id="WP_085213667.1">
    <property type="nucleotide sequence ID" value="NZ_FXAM01000001.1"/>
</dbReference>
<dbReference type="AlphaFoldDB" id="A0A1Y6CYL4"/>
<organism evidence="8 9">
    <name type="scientific">Methylomagnum ishizawai</name>
    <dbReference type="NCBI Taxonomy" id="1760988"/>
    <lineage>
        <taxon>Bacteria</taxon>
        <taxon>Pseudomonadati</taxon>
        <taxon>Pseudomonadota</taxon>
        <taxon>Gammaproteobacteria</taxon>
        <taxon>Methylococcales</taxon>
        <taxon>Methylococcaceae</taxon>
        <taxon>Methylomagnum</taxon>
    </lineage>
</organism>
<feature type="binding site" evidence="6">
    <location>
        <position position="118"/>
    </location>
    <ligand>
        <name>biotin</name>
        <dbReference type="ChEBI" id="CHEBI:57586"/>
    </ligand>
</feature>
<feature type="DNA-binding region" description="H-T-H motif" evidence="6">
    <location>
        <begin position="21"/>
        <end position="40"/>
    </location>
</feature>
<dbReference type="GO" id="GO:0004077">
    <property type="term" value="F:biotin--[biotin carboxyl-carrier protein] ligase activity"/>
    <property type="evidence" value="ECO:0007669"/>
    <property type="project" value="UniProtKB-UniRule"/>
</dbReference>
<name>A0A1Y6CYL4_9GAMM</name>
<keyword evidence="3 6" id="KW-0067">ATP-binding</keyword>
<sequence>MVDTIRNRLLRLLADRRFHSGAAIAAELGVSRTSVWKWVRELENLGLEIAALPGKGYRVLSPLELLDSAVIRQHLGPEAAASLTALLIHDQLDSTNTQLMRLAAEGAAAGTVCLAETQTAGRGRIGREWVSPFGSNIYLSLLWRYEDTSRIAGLSLAVGVGVVRALAGLGVADIGLKWPNDLLLGERKLGGLLIEVAGEAHGRCAVVVGLGLNRYLPPRLGRAIDQPWADLSMNGGPPPRNRLVAALLDELLPLLDRYAAVGLAPYLPEWRGHHRWQGREAVIHQGETRTLGRIEDISAAGLLILRCADGRLREFASGDVRLRALDHG</sequence>
<reference evidence="8 9" key="1">
    <citation type="submission" date="2016-12" db="EMBL/GenBank/DDBJ databases">
        <authorList>
            <person name="Song W.-J."/>
            <person name="Kurnit D.M."/>
        </authorList>
    </citation>
    <scope>NUCLEOTIDE SEQUENCE [LARGE SCALE GENOMIC DNA]</scope>
    <source>
        <strain evidence="8 9">175</strain>
    </source>
</reference>
<protein>
    <recommendedName>
        <fullName evidence="6">Bifunctional ligase/repressor BirA</fullName>
    </recommendedName>
    <alternativeName>
        <fullName evidence="6">Biotin operon repressor</fullName>
    </alternativeName>
    <alternativeName>
        <fullName evidence="6">Biotin--[acetyl-CoA-carboxylase] ligase</fullName>
        <ecNumber evidence="6">6.3.4.15</ecNumber>
    </alternativeName>
    <alternativeName>
        <fullName evidence="6">Biotin--protein ligase</fullName>
    </alternativeName>
    <alternativeName>
        <fullName evidence="6">Biotin-[acetyl-CoA carboxylase] synthetase</fullName>
    </alternativeName>
</protein>
<dbReference type="GO" id="GO:0003677">
    <property type="term" value="F:DNA binding"/>
    <property type="evidence" value="ECO:0007669"/>
    <property type="project" value="UniProtKB-UniRule"/>
</dbReference>
<dbReference type="InterPro" id="IPR004408">
    <property type="entry name" value="Biotin_CoA_COase_ligase"/>
</dbReference>
<evidence type="ECO:0000256" key="5">
    <source>
        <dbReference type="ARBA" id="ARBA00047846"/>
    </source>
</evidence>
<dbReference type="GO" id="GO:0005524">
    <property type="term" value="F:ATP binding"/>
    <property type="evidence" value="ECO:0007669"/>
    <property type="project" value="UniProtKB-UniRule"/>
</dbReference>